<dbReference type="OrthoDB" id="2197580at2"/>
<gene>
    <name evidence="2" type="ORF">BH747_04740</name>
</gene>
<dbReference type="Proteomes" id="UP000192477">
    <property type="component" value="Unassembled WGS sequence"/>
</dbReference>
<feature type="transmembrane region" description="Helical" evidence="1">
    <location>
        <begin position="12"/>
        <end position="32"/>
    </location>
</feature>
<evidence type="ECO:0000313" key="3">
    <source>
        <dbReference type="Proteomes" id="UP000192477"/>
    </source>
</evidence>
<comment type="caution">
    <text evidence="2">The sequence shown here is derived from an EMBL/GenBank/DDBJ whole genome shotgun (WGS) entry which is preliminary data.</text>
</comment>
<keyword evidence="1" id="KW-0812">Transmembrane</keyword>
<dbReference type="AlphaFoldDB" id="A0A1V8YDN4"/>
<name>A0A1V8YDN4_9ENTE</name>
<organism evidence="2 3">
    <name type="scientific">Enterococcus villorum</name>
    <dbReference type="NCBI Taxonomy" id="112904"/>
    <lineage>
        <taxon>Bacteria</taxon>
        <taxon>Bacillati</taxon>
        <taxon>Bacillota</taxon>
        <taxon>Bacilli</taxon>
        <taxon>Lactobacillales</taxon>
        <taxon>Enterococcaceae</taxon>
        <taxon>Enterococcus</taxon>
    </lineage>
</organism>
<evidence type="ECO:0000313" key="2">
    <source>
        <dbReference type="EMBL" id="OQO70713.1"/>
    </source>
</evidence>
<protein>
    <submittedName>
        <fullName evidence="2">Uncharacterized protein</fullName>
    </submittedName>
</protein>
<feature type="transmembrane region" description="Helical" evidence="1">
    <location>
        <begin position="190"/>
        <end position="209"/>
    </location>
</feature>
<dbReference type="RefSeq" id="WP_081183018.1">
    <property type="nucleotide sequence ID" value="NZ_MJEA01000003.1"/>
</dbReference>
<dbReference type="STRING" id="112904.BH747_04740"/>
<feature type="transmembrane region" description="Helical" evidence="1">
    <location>
        <begin position="78"/>
        <end position="97"/>
    </location>
</feature>
<feature type="transmembrane region" description="Helical" evidence="1">
    <location>
        <begin position="157"/>
        <end position="178"/>
    </location>
</feature>
<keyword evidence="1" id="KW-1133">Transmembrane helix</keyword>
<accession>A0A1V8YDN4</accession>
<feature type="transmembrane region" description="Helical" evidence="1">
    <location>
        <begin position="127"/>
        <end position="145"/>
    </location>
</feature>
<feature type="transmembrane region" description="Helical" evidence="1">
    <location>
        <begin position="44"/>
        <end position="66"/>
    </location>
</feature>
<keyword evidence="1" id="KW-0472">Membrane</keyword>
<proteinExistence type="predicted"/>
<reference evidence="2 3" key="1">
    <citation type="journal article" date="2017" name="BMC Microbiol.">
        <title>Comparative genomics of Enterococcus spp. isolated from bovine feces.</title>
        <authorList>
            <person name="Beukers A.G."/>
            <person name="Zaheer R."/>
            <person name="Goji N."/>
            <person name="Amoako K.K."/>
            <person name="Chaves A.V."/>
            <person name="Ward M.P."/>
            <person name="McAllister T.A."/>
        </authorList>
    </citation>
    <scope>NUCLEOTIDE SEQUENCE [LARGE SCALE GENOMIC DNA]</scope>
    <source>
        <strain evidence="2 3">F1129D 143</strain>
    </source>
</reference>
<dbReference type="EMBL" id="MJEA01000003">
    <property type="protein sequence ID" value="OQO70713.1"/>
    <property type="molecule type" value="Genomic_DNA"/>
</dbReference>
<evidence type="ECO:0000256" key="1">
    <source>
        <dbReference type="SAM" id="Phobius"/>
    </source>
</evidence>
<sequence length="210" mass="24223">MLSLNSKTCTKLSMIFLICSFCLIALIMIGWVSQVYGFISLNHFLEVSFVVVYYLCCLLSGLSLIFSIDAHSKLLKRIASFVHFSSVYGFFLFFISFMLVERFDLLIAILGYLLLSIWLLKISKQKWIMIACFGIPMIISTGFFIKLNYDLILSGGRWWWDTFGYMIILNISGLIGLILSTKLNNGKVKWIVLGINYFFAAYFHIFIFLH</sequence>
<feature type="transmembrane region" description="Helical" evidence="1">
    <location>
        <begin position="103"/>
        <end position="120"/>
    </location>
</feature>